<evidence type="ECO:0000313" key="2">
    <source>
        <dbReference type="Proteomes" id="UP001153069"/>
    </source>
</evidence>
<dbReference type="EMBL" id="CAICTM010000362">
    <property type="protein sequence ID" value="CAB9508848.1"/>
    <property type="molecule type" value="Genomic_DNA"/>
</dbReference>
<proteinExistence type="predicted"/>
<name>A0A9N8DTP4_9STRA</name>
<reference evidence="1" key="1">
    <citation type="submission" date="2020-06" db="EMBL/GenBank/DDBJ databases">
        <authorList>
            <consortium name="Plant Systems Biology data submission"/>
        </authorList>
    </citation>
    <scope>NUCLEOTIDE SEQUENCE</scope>
    <source>
        <strain evidence="1">D6</strain>
    </source>
</reference>
<gene>
    <name evidence="1" type="ORF">SEMRO_363_G126990.1</name>
</gene>
<evidence type="ECO:0000313" key="1">
    <source>
        <dbReference type="EMBL" id="CAB9508848.1"/>
    </source>
</evidence>
<sequence>MDEDHCVANPYGADTIINDNRNRFIKKVTLNSVVEVLAEGEGSAVRKPFHDRSGHIVYEFPATPEDDKKAQDACVSFYFAHCKGRLERNDAEEFMELVPPMASLRSLEEHKVIQEQLTEFYDSVDSLYQPPPSADIPEKAKWKVEITLKNELVWKLPLEHSSGNELVGIELVSAVWQLDQKLEMPAQSTLDAVDRSVKGAEELLQVIESMRRALEAAVSRKLKDFGIVSERFKAIKRMHEELRVRKFGNLAMGKRTFVNEQKENSNSDKVMTAKEKVLEMKGTATAEEKVLENEMKETPTDIVTALEL</sequence>
<dbReference type="AlphaFoldDB" id="A0A9N8DTP4"/>
<accession>A0A9N8DTP4</accession>
<dbReference type="Proteomes" id="UP001153069">
    <property type="component" value="Unassembled WGS sequence"/>
</dbReference>
<keyword evidence="2" id="KW-1185">Reference proteome</keyword>
<organism evidence="1 2">
    <name type="scientific">Seminavis robusta</name>
    <dbReference type="NCBI Taxonomy" id="568900"/>
    <lineage>
        <taxon>Eukaryota</taxon>
        <taxon>Sar</taxon>
        <taxon>Stramenopiles</taxon>
        <taxon>Ochrophyta</taxon>
        <taxon>Bacillariophyta</taxon>
        <taxon>Bacillariophyceae</taxon>
        <taxon>Bacillariophycidae</taxon>
        <taxon>Naviculales</taxon>
        <taxon>Naviculaceae</taxon>
        <taxon>Seminavis</taxon>
    </lineage>
</organism>
<protein>
    <submittedName>
        <fullName evidence="1">Uncharacterized protein</fullName>
    </submittedName>
</protein>
<comment type="caution">
    <text evidence="1">The sequence shown here is derived from an EMBL/GenBank/DDBJ whole genome shotgun (WGS) entry which is preliminary data.</text>
</comment>